<dbReference type="SMART" id="SM00448">
    <property type="entry name" value="REC"/>
    <property type="match status" value="1"/>
</dbReference>
<evidence type="ECO:0000313" key="7">
    <source>
        <dbReference type="Proteomes" id="UP000713904"/>
    </source>
</evidence>
<keyword evidence="7" id="KW-1185">Reference proteome</keyword>
<evidence type="ECO:0000259" key="5">
    <source>
        <dbReference type="PROSITE" id="PS50110"/>
    </source>
</evidence>
<accession>A0ABR6TLU9</accession>
<feature type="modified residue" description="4-aspartylphosphate" evidence="4">
    <location>
        <position position="57"/>
    </location>
</feature>
<dbReference type="PANTHER" id="PTHR44591:SF3">
    <property type="entry name" value="RESPONSE REGULATORY DOMAIN-CONTAINING PROTEIN"/>
    <property type="match status" value="1"/>
</dbReference>
<evidence type="ECO:0000256" key="3">
    <source>
        <dbReference type="ARBA" id="ARBA00024867"/>
    </source>
</evidence>
<sequence length="244" mass="29196">MNIAIVEDNKYEANILKKILDKFSIKNLIQINYKHFDSGEKFLEDISKNNYQIVFMDIYMNEMDGIETSEQIIKDNYKPLIIYFTSSYEDIWRAVKTHNCFDYIIKDDITYEKIEKLLLDSLLQIKKQNITLKFSVGKQKIQIKISTIQYIISNDKNIIIVLKNGFELKYRITFISIYESLKIYSNFILINRGVLLNMDFVKYADSNVFITDNKNTFSVRRKDRMSILKKYNDYQFEKLMKMEE</sequence>
<evidence type="ECO:0000256" key="1">
    <source>
        <dbReference type="ARBA" id="ARBA00018672"/>
    </source>
</evidence>
<proteinExistence type="predicted"/>
<protein>
    <recommendedName>
        <fullName evidence="1">Stage 0 sporulation protein A homolog</fullName>
    </recommendedName>
</protein>
<dbReference type="PANTHER" id="PTHR44591">
    <property type="entry name" value="STRESS RESPONSE REGULATOR PROTEIN 1"/>
    <property type="match status" value="1"/>
</dbReference>
<dbReference type="CDD" id="cd00156">
    <property type="entry name" value="REC"/>
    <property type="match status" value="1"/>
</dbReference>
<keyword evidence="2 4" id="KW-0597">Phosphoprotein</keyword>
<dbReference type="Pfam" id="PF00072">
    <property type="entry name" value="Response_reg"/>
    <property type="match status" value="1"/>
</dbReference>
<organism evidence="6 7">
    <name type="scientific">Peptostreptococcus canis</name>
    <dbReference type="NCBI Taxonomy" id="1159213"/>
    <lineage>
        <taxon>Bacteria</taxon>
        <taxon>Bacillati</taxon>
        <taxon>Bacillota</taxon>
        <taxon>Clostridia</taxon>
        <taxon>Peptostreptococcales</taxon>
        <taxon>Peptostreptococcaceae</taxon>
        <taxon>Peptostreptococcus</taxon>
    </lineage>
</organism>
<comment type="function">
    <text evidence="3">May play the central regulatory role in sporulation. It may be an element of the effector pathway responsible for the activation of sporulation genes in response to nutritional stress. Spo0A may act in concert with spo0H (a sigma factor) to control the expression of some genes that are critical to the sporulation process.</text>
</comment>
<evidence type="ECO:0000313" key="6">
    <source>
        <dbReference type="EMBL" id="MBC2575966.1"/>
    </source>
</evidence>
<dbReference type="InterPro" id="IPR050595">
    <property type="entry name" value="Bact_response_regulator"/>
</dbReference>
<feature type="domain" description="Response regulatory" evidence="5">
    <location>
        <begin position="2"/>
        <end position="121"/>
    </location>
</feature>
<dbReference type="InterPro" id="IPR001789">
    <property type="entry name" value="Sig_transdc_resp-reg_receiver"/>
</dbReference>
<dbReference type="Gene3D" id="3.40.50.2300">
    <property type="match status" value="1"/>
</dbReference>
<dbReference type="Proteomes" id="UP000713904">
    <property type="component" value="Unassembled WGS sequence"/>
</dbReference>
<dbReference type="SUPFAM" id="SSF52172">
    <property type="entry name" value="CheY-like"/>
    <property type="match status" value="1"/>
</dbReference>
<dbReference type="RefSeq" id="WP_185623980.1">
    <property type="nucleotide sequence ID" value="NZ_JABGBW010000002.1"/>
</dbReference>
<gene>
    <name evidence="6" type="ORF">HLB29_04635</name>
</gene>
<evidence type="ECO:0000256" key="4">
    <source>
        <dbReference type="PROSITE-ProRule" id="PRU00169"/>
    </source>
</evidence>
<dbReference type="EMBL" id="JABGBW010000002">
    <property type="protein sequence ID" value="MBC2575966.1"/>
    <property type="molecule type" value="Genomic_DNA"/>
</dbReference>
<dbReference type="Gene3D" id="2.40.50.1020">
    <property type="entry name" value="LytTr DNA-binding domain"/>
    <property type="match status" value="1"/>
</dbReference>
<evidence type="ECO:0000256" key="2">
    <source>
        <dbReference type="ARBA" id="ARBA00022553"/>
    </source>
</evidence>
<comment type="caution">
    <text evidence="6">The sequence shown here is derived from an EMBL/GenBank/DDBJ whole genome shotgun (WGS) entry which is preliminary data.</text>
</comment>
<dbReference type="PROSITE" id="PS50110">
    <property type="entry name" value="RESPONSE_REGULATORY"/>
    <property type="match status" value="1"/>
</dbReference>
<dbReference type="InterPro" id="IPR011006">
    <property type="entry name" value="CheY-like_superfamily"/>
</dbReference>
<reference evidence="6 7" key="1">
    <citation type="submission" date="2020-05" db="EMBL/GenBank/DDBJ databases">
        <title>Draft genome of xy-202 and genomic insight in genome of the genus Peptostreptococcus.</title>
        <authorList>
            <person name="Zhang Z."/>
        </authorList>
    </citation>
    <scope>NUCLEOTIDE SEQUENCE [LARGE SCALE GENOMIC DNA]</scope>
    <source>
        <strain evidence="6 7">DSM 27025</strain>
    </source>
</reference>
<name>A0ABR6TLU9_9FIRM</name>